<keyword evidence="2" id="KW-0479">Metal-binding</keyword>
<dbReference type="GO" id="GO:0043130">
    <property type="term" value="F:ubiquitin binding"/>
    <property type="evidence" value="ECO:0007669"/>
    <property type="project" value="InterPro"/>
</dbReference>
<protein>
    <submittedName>
        <fullName evidence="11">Phytoene desaturase</fullName>
    </submittedName>
</protein>
<dbReference type="NCBIfam" id="TIGR02734">
    <property type="entry name" value="crtI_fam"/>
    <property type="match status" value="1"/>
</dbReference>
<dbReference type="InterPro" id="IPR044066">
    <property type="entry name" value="TRIAD_supradom"/>
</dbReference>
<keyword evidence="5" id="KW-0833">Ubl conjugation pathway</keyword>
<keyword evidence="4" id="KW-0863">Zinc-finger</keyword>
<dbReference type="PANTHER" id="PTHR43734:SF1">
    <property type="entry name" value="PHYTOENE DESATURASE"/>
    <property type="match status" value="1"/>
</dbReference>
<dbReference type="CDD" id="cd20339">
    <property type="entry name" value="BRcat_RBR_RNF216"/>
    <property type="match status" value="1"/>
</dbReference>
<evidence type="ECO:0000256" key="7">
    <source>
        <dbReference type="ARBA" id="ARBA00023002"/>
    </source>
</evidence>
<dbReference type="EMBL" id="JAGRRH010000019">
    <property type="protein sequence ID" value="KAG7349588.1"/>
    <property type="molecule type" value="Genomic_DNA"/>
</dbReference>
<dbReference type="GO" id="GO:0016491">
    <property type="term" value="F:oxidoreductase activity"/>
    <property type="evidence" value="ECO:0007669"/>
    <property type="project" value="UniProtKB-KW"/>
</dbReference>
<comment type="caution">
    <text evidence="11">The sequence shown here is derived from an EMBL/GenBank/DDBJ whole genome shotgun (WGS) entry which is preliminary data.</text>
</comment>
<feature type="domain" description="CUE" evidence="9">
    <location>
        <begin position="142"/>
        <end position="184"/>
    </location>
</feature>
<reference evidence="11" key="1">
    <citation type="journal article" date="2021" name="Sci. Rep.">
        <title>Diploid genomic architecture of Nitzschia inconspicua, an elite biomass production diatom.</title>
        <authorList>
            <person name="Oliver A."/>
            <person name="Podell S."/>
            <person name="Pinowska A."/>
            <person name="Traller J.C."/>
            <person name="Smith S.R."/>
            <person name="McClure R."/>
            <person name="Beliaev A."/>
            <person name="Bohutskyi P."/>
            <person name="Hill E.A."/>
            <person name="Rabines A."/>
            <person name="Zheng H."/>
            <person name="Allen L.Z."/>
            <person name="Kuo A."/>
            <person name="Grigoriev I.V."/>
            <person name="Allen A.E."/>
            <person name="Hazlebeck D."/>
            <person name="Allen E.E."/>
        </authorList>
    </citation>
    <scope>NUCLEOTIDE SEQUENCE</scope>
    <source>
        <strain evidence="11">Hildebrandi</strain>
    </source>
</reference>
<dbReference type="InterPro" id="IPR003892">
    <property type="entry name" value="CUE"/>
</dbReference>
<dbReference type="OrthoDB" id="10009520at2759"/>
<dbReference type="InterPro" id="IPR014105">
    <property type="entry name" value="Carotenoid/retinoid_OxRdtase"/>
</dbReference>
<evidence type="ECO:0000259" key="10">
    <source>
        <dbReference type="PROSITE" id="PS51873"/>
    </source>
</evidence>
<organism evidence="11 12">
    <name type="scientific">Nitzschia inconspicua</name>
    <dbReference type="NCBI Taxonomy" id="303405"/>
    <lineage>
        <taxon>Eukaryota</taxon>
        <taxon>Sar</taxon>
        <taxon>Stramenopiles</taxon>
        <taxon>Ochrophyta</taxon>
        <taxon>Bacillariophyta</taxon>
        <taxon>Bacillariophyceae</taxon>
        <taxon>Bacillariophycidae</taxon>
        <taxon>Bacillariales</taxon>
        <taxon>Bacillariaceae</taxon>
        <taxon>Nitzschia</taxon>
    </lineage>
</organism>
<keyword evidence="7" id="KW-0560">Oxidoreductase</keyword>
<dbReference type="Pfam" id="PF01593">
    <property type="entry name" value="Amino_oxidase"/>
    <property type="match status" value="1"/>
</dbReference>
<dbReference type="GO" id="GO:0016117">
    <property type="term" value="P:carotenoid biosynthetic process"/>
    <property type="evidence" value="ECO:0007669"/>
    <property type="project" value="InterPro"/>
</dbReference>
<evidence type="ECO:0000256" key="4">
    <source>
        <dbReference type="ARBA" id="ARBA00022771"/>
    </source>
</evidence>
<evidence type="ECO:0000256" key="5">
    <source>
        <dbReference type="ARBA" id="ARBA00022786"/>
    </source>
</evidence>
<dbReference type="PROSITE" id="PS51140">
    <property type="entry name" value="CUE"/>
    <property type="match status" value="1"/>
</dbReference>
<keyword evidence="6" id="KW-0862">Zinc</keyword>
<evidence type="ECO:0000256" key="2">
    <source>
        <dbReference type="ARBA" id="ARBA00022723"/>
    </source>
</evidence>
<evidence type="ECO:0000256" key="3">
    <source>
        <dbReference type="ARBA" id="ARBA00022737"/>
    </source>
</evidence>
<sequence>MTSSVSTAAASGPSLTPEIIELLDSDDEGTPAAARLKISSSASPIDVDLIDLTSPVNEYSLQHHSTTRPHLEVVDLIEMKPTARKAPNGGLDRKMSAKKRPRHSASVSDDFEILDSVNNHGSQKPPAVAAMPGIVDVRESKELSPLVRVLEVLPDVAVVHVKKLLAKHNGDPETVVSVILSDENYPKQKSAESGTGTTALAGAPFIRRSSSVVVERLRKEPKYDYSSPNSFQPTLEYIEEAIQQLVYDFPFIKMDTITYIFNQRHKKYTLARRYIHDAIVGKVGRLDSGLKEAVSSDKVRNSTKKKNSAKIPVDENNEKNHYQALKPVLIRGSIPESTKRRLGVDLCVVRPRKKVGTTRPNISNEILQDEVHRFEEELQEWVDAVERRIHREAVRKSSLAKGSSISCACCYDDVAESECVPCKENGHMFCSECIQQYVESQVFGSGSLGIDRRTKKPATEILCCSGNCTSGFNDFFLKSVLPTKTWEKYCELQHIAVTEQAGLGEEMSSCSKCGFRAHVPETQILFECPVMDCLFISCKKCGKEPHIPLRCEEVVQKEREDEGRLKIEEALSEAKMRTCPKCKQKFIKESGCNKMICRCGLKLCYVCRKPLCNTDPYAHFCQTAHCDHKRCGKCKLHSNTEEDDAQAMREAGITAAEMYKAKIQEEVGSDSAVANINFDVDKIMHDPAARQRRPAPVRQQLPGGGAAAVASESVEFSSSPSNHGTKHVVVVGAGIGGLAVASRIAAANDDIKVTILEKNSQVGGRCGSFWVDIGNNLRIRHERGPSLLLLPETYRQLFTETTGKSADDYGLKMTTCVPAYQVVFEDGDRLSVGFPATATASDDSIRRMEQVSRAKMNSYEPNGAGKWDEYMDITSAYLDCGLPNFIEERLDLLSFPNFLMKSLKDSAKAWPLKPHSDVLDAIFDSDKLKALASFQDLYVGLEPYKNSDLFAGGVLQSTAPAVFGLLAAIELHPTNNKAGVFAPIGGFQAVTDAMERLANELGIKISCDTTVTAINKDVVHIRDTEGQRFLPADLVIVNADLPYASKSLLKEEQKSTGPPAEQKSETMETYDWDEKFSFSSGVVSFHWSLDKRLEDLITHNVFLMAESRSKAEASWHVLRPPKQQIQTSVDKMSFNFYVHRPTATDPTAAPGGYDSIMVLVPCKTLLREEEFAKLPREKAMGNYKLQFSDSVISEMRAAVLARLGTIETLSELEKHIIDEVVDTPASWANQFNLAAGTPFALSHGFAQLSLTRPGPKSSGLPNVLFCGASSRPGNGVPLVLIGAKQVAEMATKTIKTMKQSSD</sequence>
<evidence type="ECO:0000313" key="12">
    <source>
        <dbReference type="Proteomes" id="UP000693970"/>
    </source>
</evidence>
<evidence type="ECO:0000313" key="11">
    <source>
        <dbReference type="EMBL" id="KAG7349588.1"/>
    </source>
</evidence>
<dbReference type="Pfam" id="PF26200">
    <property type="entry name" value="Rcat_RNF216"/>
    <property type="match status" value="1"/>
</dbReference>
<dbReference type="PANTHER" id="PTHR43734">
    <property type="entry name" value="PHYTOENE DESATURASE"/>
    <property type="match status" value="1"/>
</dbReference>
<dbReference type="InterPro" id="IPR002937">
    <property type="entry name" value="Amino_oxidase"/>
</dbReference>
<dbReference type="GO" id="GO:0016740">
    <property type="term" value="F:transferase activity"/>
    <property type="evidence" value="ECO:0007669"/>
    <property type="project" value="UniProtKB-KW"/>
</dbReference>
<reference evidence="11" key="2">
    <citation type="submission" date="2021-04" db="EMBL/GenBank/DDBJ databases">
        <authorList>
            <person name="Podell S."/>
        </authorList>
    </citation>
    <scope>NUCLEOTIDE SEQUENCE</scope>
    <source>
        <strain evidence="11">Hildebrandi</strain>
    </source>
</reference>
<keyword evidence="3" id="KW-0677">Repeat</keyword>
<dbReference type="PROSITE" id="PS51873">
    <property type="entry name" value="TRIAD"/>
    <property type="match status" value="1"/>
</dbReference>
<evidence type="ECO:0000259" key="9">
    <source>
        <dbReference type="PROSITE" id="PS51140"/>
    </source>
</evidence>
<keyword evidence="12" id="KW-1185">Reference proteome</keyword>
<dbReference type="InterPro" id="IPR047545">
    <property type="entry name" value="BRcat_RBR_RNF216"/>
</dbReference>
<feature type="domain" description="RING-type" evidence="10">
    <location>
        <begin position="403"/>
        <end position="631"/>
    </location>
</feature>
<dbReference type="GO" id="GO:0008270">
    <property type="term" value="F:zinc ion binding"/>
    <property type="evidence" value="ECO:0007669"/>
    <property type="project" value="UniProtKB-KW"/>
</dbReference>
<feature type="region of interest" description="Disordered" evidence="8">
    <location>
        <begin position="83"/>
        <end position="107"/>
    </location>
</feature>
<evidence type="ECO:0000256" key="6">
    <source>
        <dbReference type="ARBA" id="ARBA00022833"/>
    </source>
</evidence>
<keyword evidence="1" id="KW-0808">Transferase</keyword>
<dbReference type="InterPro" id="IPR047544">
    <property type="entry name" value="RING-HC_RBR_RNF216"/>
</dbReference>
<gene>
    <name evidence="11" type="ORF">IV203_012185</name>
</gene>
<proteinExistence type="predicted"/>
<accession>A0A9K3PJJ0</accession>
<dbReference type="CDD" id="cd20353">
    <property type="entry name" value="Rcat_RBR_RNF216"/>
    <property type="match status" value="1"/>
</dbReference>
<evidence type="ECO:0000256" key="1">
    <source>
        <dbReference type="ARBA" id="ARBA00022679"/>
    </source>
</evidence>
<name>A0A9K3PJJ0_9STRA</name>
<dbReference type="InterPro" id="IPR047546">
    <property type="entry name" value="Rcat_RBR_RNF216"/>
</dbReference>
<dbReference type="Pfam" id="PF26191">
    <property type="entry name" value="RING-HC_RBR_RNF216"/>
    <property type="match status" value="1"/>
</dbReference>
<dbReference type="Proteomes" id="UP000693970">
    <property type="component" value="Unassembled WGS sequence"/>
</dbReference>
<evidence type="ECO:0000256" key="8">
    <source>
        <dbReference type="SAM" id="MobiDB-lite"/>
    </source>
</evidence>